<dbReference type="Pfam" id="PF13439">
    <property type="entry name" value="Glyco_transf_4"/>
    <property type="match status" value="1"/>
</dbReference>
<organism evidence="4">
    <name type="scientific">Candidatus Methanophagaceae archaeon ANME-1 ERB6</name>
    <dbReference type="NCBI Taxonomy" id="2759912"/>
    <lineage>
        <taxon>Archaea</taxon>
        <taxon>Methanobacteriati</taxon>
        <taxon>Methanobacteriota</taxon>
        <taxon>Stenosarchaea group</taxon>
        <taxon>Methanomicrobia</taxon>
        <taxon>Candidatus Methanophagales</taxon>
        <taxon>Candidatus Methanophagaceae</taxon>
    </lineage>
</organism>
<feature type="domain" description="Glycosyl transferase family 1" evidence="2">
    <location>
        <begin position="191"/>
        <end position="361"/>
    </location>
</feature>
<accession>A0A7G9Z0H3</accession>
<dbReference type="GO" id="GO:0102710">
    <property type="term" value="F:D-inositol-3-phosphate glycosyltransferase activity"/>
    <property type="evidence" value="ECO:0007669"/>
    <property type="project" value="UniProtKB-EC"/>
</dbReference>
<dbReference type="SUPFAM" id="SSF53756">
    <property type="entry name" value="UDP-Glycosyltransferase/glycogen phosphorylase"/>
    <property type="match status" value="1"/>
</dbReference>
<dbReference type="Pfam" id="PF00534">
    <property type="entry name" value="Glycos_transf_1"/>
    <property type="match status" value="1"/>
</dbReference>
<evidence type="ECO:0000259" key="3">
    <source>
        <dbReference type="Pfam" id="PF13439"/>
    </source>
</evidence>
<evidence type="ECO:0000313" key="4">
    <source>
        <dbReference type="EMBL" id="QNO53757.1"/>
    </source>
</evidence>
<dbReference type="Gene3D" id="3.40.50.2000">
    <property type="entry name" value="Glycogen Phosphorylase B"/>
    <property type="match status" value="2"/>
</dbReference>
<sequence>MLKSKPRVLIITSSGGGLAHYTCHLQEYLKKYCKLYFVTYKKDYINGDPINKPEDDLIAENIRNPYYLLEHDSPSSLFDVIHLIKKLGIKLVDIQFCTTAMPVVFYYSLLTKKLKELGVPVVLTCHDVLQHTLQTHRIESLRLLYDETEHFIVGNKSEFRKLTHYFPIAKSRVTIIEHGVYNKFDKGKFTEESARKHLKLTNKKVILFFGFLRKYKGILTLVDAMKFVAEKEKNAVLHLAGSSNVEDIVGEIKIRIKANNLFKNVKLSNEYIDINGIEALYKASDVVALPYINISQSGVLCMSWYFKKPVVVTDIFPEAPLIDRKMGMVVKKNNPKQLADALLFLLQNEDLAQKYGEKGYEYVQKHRSWEKIAEKTFSIFSRYIEK</sequence>
<dbReference type="InterPro" id="IPR028098">
    <property type="entry name" value="Glyco_trans_4-like_N"/>
</dbReference>
<keyword evidence="1 4" id="KW-0808">Transferase</keyword>
<dbReference type="AlphaFoldDB" id="A0A7G9Z0H3"/>
<evidence type="ECO:0000259" key="2">
    <source>
        <dbReference type="Pfam" id="PF00534"/>
    </source>
</evidence>
<dbReference type="PANTHER" id="PTHR46401">
    <property type="entry name" value="GLYCOSYLTRANSFERASE WBBK-RELATED"/>
    <property type="match status" value="1"/>
</dbReference>
<feature type="domain" description="Glycosyltransferase subfamily 4-like N-terminal" evidence="3">
    <location>
        <begin position="16"/>
        <end position="180"/>
    </location>
</feature>
<reference evidence="4" key="1">
    <citation type="submission" date="2020-06" db="EMBL/GenBank/DDBJ databases">
        <title>Unique genomic features of the anaerobic methanotrophic archaea.</title>
        <authorList>
            <person name="Chadwick G.L."/>
            <person name="Skennerton C.T."/>
            <person name="Laso-Perez R."/>
            <person name="Leu A.O."/>
            <person name="Speth D.R."/>
            <person name="Yu H."/>
            <person name="Morgan-Lang C."/>
            <person name="Hatzenpichler R."/>
            <person name="Goudeau D."/>
            <person name="Malmstrom R."/>
            <person name="Brazelton W.J."/>
            <person name="Woyke T."/>
            <person name="Hallam S.J."/>
            <person name="Tyson G.W."/>
            <person name="Wegener G."/>
            <person name="Boetius A."/>
            <person name="Orphan V."/>
        </authorList>
    </citation>
    <scope>NUCLEOTIDE SEQUENCE</scope>
</reference>
<dbReference type="InterPro" id="IPR001296">
    <property type="entry name" value="Glyco_trans_1"/>
</dbReference>
<dbReference type="EC" id="2.4.1.250" evidence="4"/>
<dbReference type="EMBL" id="MT631550">
    <property type="protein sequence ID" value="QNO53757.1"/>
    <property type="molecule type" value="Genomic_DNA"/>
</dbReference>
<keyword evidence="4" id="KW-0328">Glycosyltransferase</keyword>
<gene>
    <name evidence="4" type="primary">mshA_2</name>
    <name evidence="4" type="ORF">JMICBFOL_00006</name>
</gene>
<proteinExistence type="predicted"/>
<name>A0A7G9Z0H3_9EURY</name>
<dbReference type="CDD" id="cd03801">
    <property type="entry name" value="GT4_PimA-like"/>
    <property type="match status" value="1"/>
</dbReference>
<dbReference type="PANTHER" id="PTHR46401:SF2">
    <property type="entry name" value="GLYCOSYLTRANSFERASE WBBK-RELATED"/>
    <property type="match status" value="1"/>
</dbReference>
<protein>
    <submittedName>
        <fullName evidence="4">D-inositol-3-phosphate glycosyltransferase</fullName>
        <ecNumber evidence="4">2.4.1.250</ecNumber>
    </submittedName>
</protein>
<evidence type="ECO:0000256" key="1">
    <source>
        <dbReference type="ARBA" id="ARBA00022679"/>
    </source>
</evidence>